<sequence>MPLKQPQQRPAAQAPPSLPLELIARILTPIYYRKSTTDLKTCSLLSRNWYLATRPFIFADASITFEPDRPGSNNTTASKTRAHHGDNPNHIRRRIQNLLKMVESSPKITKLVSNLNLTIHPDPTASAALNESAADLLLFVRKLRYITRFTLRRLDEDGGYPWTGGEAGAWWRATLAQPIFRYICSRSTLRHVDIDAGEIPFSLYIRNTNLRSLSLRGRCFLDVPPENSTGTGSAITYPTIHTLKVGVTALDPPTWVGMTMTEPPPNTLTYLFEHHLSIFRSLTTLDITSLTRDFFEVRILLQLVRKTLLHLRCTIVLSAVLNFSSIAEPDRDSLDFSFLSRLRSLSLTYDSSDAGVAYYYPIVSATVATLPWRQLENMELVFDCPCLSPPEDSEDEEGDHEEGRPWDPRPYFNDLDSKIAPYTIQWSNWEPASFQMGILRDIRLRFQHTCDSCARDMAPYDVKELTPRLYRWFRKGGPGISLDCGMTRVDENDEGIVDF</sequence>
<dbReference type="RefSeq" id="XP_001840318.1">
    <property type="nucleotide sequence ID" value="XM_001840266.1"/>
</dbReference>
<accession>A8PC33</accession>
<feature type="region of interest" description="Disordered" evidence="1">
    <location>
        <begin position="388"/>
        <end position="409"/>
    </location>
</feature>
<dbReference type="VEuPathDB" id="FungiDB:CC1G_10981"/>
<feature type="region of interest" description="Disordered" evidence="1">
    <location>
        <begin position="68"/>
        <end position="88"/>
    </location>
</feature>
<proteinExistence type="predicted"/>
<name>A8PC33_COPC7</name>
<organism evidence="2 3">
    <name type="scientific">Coprinopsis cinerea (strain Okayama-7 / 130 / ATCC MYA-4618 / FGSC 9003)</name>
    <name type="common">Inky cap fungus</name>
    <name type="synonym">Hormographiella aspergillata</name>
    <dbReference type="NCBI Taxonomy" id="240176"/>
    <lineage>
        <taxon>Eukaryota</taxon>
        <taxon>Fungi</taxon>
        <taxon>Dikarya</taxon>
        <taxon>Basidiomycota</taxon>
        <taxon>Agaricomycotina</taxon>
        <taxon>Agaricomycetes</taxon>
        <taxon>Agaricomycetidae</taxon>
        <taxon>Agaricales</taxon>
        <taxon>Agaricineae</taxon>
        <taxon>Psathyrellaceae</taxon>
        <taxon>Coprinopsis</taxon>
    </lineage>
</organism>
<evidence type="ECO:0008006" key="4">
    <source>
        <dbReference type="Google" id="ProtNLM"/>
    </source>
</evidence>
<dbReference type="InParanoid" id="A8PC33"/>
<dbReference type="Proteomes" id="UP000001861">
    <property type="component" value="Unassembled WGS sequence"/>
</dbReference>
<evidence type="ECO:0000313" key="3">
    <source>
        <dbReference type="Proteomes" id="UP000001861"/>
    </source>
</evidence>
<keyword evidence="3" id="KW-1185">Reference proteome</keyword>
<reference evidence="2 3" key="1">
    <citation type="journal article" date="2010" name="Proc. Natl. Acad. Sci. U.S.A.">
        <title>Insights into evolution of multicellular fungi from the assembled chromosomes of the mushroom Coprinopsis cinerea (Coprinus cinereus).</title>
        <authorList>
            <person name="Stajich J.E."/>
            <person name="Wilke S.K."/>
            <person name="Ahren D."/>
            <person name="Au C.H."/>
            <person name="Birren B.W."/>
            <person name="Borodovsky M."/>
            <person name="Burns C."/>
            <person name="Canback B."/>
            <person name="Casselton L.A."/>
            <person name="Cheng C.K."/>
            <person name="Deng J."/>
            <person name="Dietrich F.S."/>
            <person name="Fargo D.C."/>
            <person name="Farman M.L."/>
            <person name="Gathman A.C."/>
            <person name="Goldberg J."/>
            <person name="Guigo R."/>
            <person name="Hoegger P.J."/>
            <person name="Hooker J.B."/>
            <person name="Huggins A."/>
            <person name="James T.Y."/>
            <person name="Kamada T."/>
            <person name="Kilaru S."/>
            <person name="Kodira C."/>
            <person name="Kues U."/>
            <person name="Kupfer D."/>
            <person name="Kwan H.S."/>
            <person name="Lomsadze A."/>
            <person name="Li W."/>
            <person name="Lilly W.W."/>
            <person name="Ma L.J."/>
            <person name="Mackey A.J."/>
            <person name="Manning G."/>
            <person name="Martin F."/>
            <person name="Muraguchi H."/>
            <person name="Natvig D.O."/>
            <person name="Palmerini H."/>
            <person name="Ramesh M.A."/>
            <person name="Rehmeyer C.J."/>
            <person name="Roe B.A."/>
            <person name="Shenoy N."/>
            <person name="Stanke M."/>
            <person name="Ter-Hovhannisyan V."/>
            <person name="Tunlid A."/>
            <person name="Velagapudi R."/>
            <person name="Vision T.J."/>
            <person name="Zeng Q."/>
            <person name="Zolan M.E."/>
            <person name="Pukkila P.J."/>
        </authorList>
    </citation>
    <scope>NUCLEOTIDE SEQUENCE [LARGE SCALE GENOMIC DNA]</scope>
    <source>
        <strain evidence="3">Okayama-7 / 130 / ATCC MYA-4618 / FGSC 9003</strain>
    </source>
</reference>
<evidence type="ECO:0000313" key="2">
    <source>
        <dbReference type="EMBL" id="EAU81523.1"/>
    </source>
</evidence>
<dbReference type="KEGG" id="cci:CC1G_10981"/>
<comment type="caution">
    <text evidence="2">The sequence shown here is derived from an EMBL/GenBank/DDBJ whole genome shotgun (WGS) entry which is preliminary data.</text>
</comment>
<protein>
    <recommendedName>
        <fullName evidence="4">F-box domain-containing protein</fullName>
    </recommendedName>
</protein>
<gene>
    <name evidence="2" type="ORF">CC1G_10981</name>
</gene>
<feature type="compositionally biased region" description="Acidic residues" evidence="1">
    <location>
        <begin position="391"/>
        <end position="400"/>
    </location>
</feature>
<dbReference type="EMBL" id="AACS02000011">
    <property type="protein sequence ID" value="EAU81523.1"/>
    <property type="molecule type" value="Genomic_DNA"/>
</dbReference>
<evidence type="ECO:0000256" key="1">
    <source>
        <dbReference type="SAM" id="MobiDB-lite"/>
    </source>
</evidence>
<dbReference type="GeneID" id="6016953"/>
<dbReference type="AlphaFoldDB" id="A8PC33"/>